<organism evidence="2 3">
    <name type="scientific">Candidatus Roizmanbacteria bacterium RIFCSPLOWO2_01_FULL_44_13</name>
    <dbReference type="NCBI Taxonomy" id="1802069"/>
    <lineage>
        <taxon>Bacteria</taxon>
        <taxon>Candidatus Roizmaniibacteriota</taxon>
    </lineage>
</organism>
<dbReference type="InterPro" id="IPR000836">
    <property type="entry name" value="PRTase_dom"/>
</dbReference>
<gene>
    <name evidence="2" type="ORF">A2970_00975</name>
</gene>
<sequence length="213" mass="23487">MLNDRIILVIFKDREDAGKKLGTLLKKYAGSNTAVISLLRGGVVVGHEVARILKCSHYPLPVAKISSPIQPELAIGALCFKEIFLDQAILKPYDFDKTAVVKQINAARKKFSSYLKRFSIKKSAFAGLNNTVLILVDDGIATGATMKAGALFLKTISPKKIVAAAPVGPADFDETGFDEVVIYYRDPFLSAISRFYINFPQVEDEQIKELFNK</sequence>
<comment type="caution">
    <text evidence="2">The sequence shown here is derived from an EMBL/GenBank/DDBJ whole genome shotgun (WGS) entry which is preliminary data.</text>
</comment>
<evidence type="ECO:0000313" key="2">
    <source>
        <dbReference type="EMBL" id="OGK53227.1"/>
    </source>
</evidence>
<feature type="domain" description="Phosphoribosyltransferase" evidence="1">
    <location>
        <begin position="23"/>
        <end position="167"/>
    </location>
</feature>
<evidence type="ECO:0000259" key="1">
    <source>
        <dbReference type="Pfam" id="PF00156"/>
    </source>
</evidence>
<dbReference type="Pfam" id="PF00156">
    <property type="entry name" value="Pribosyltran"/>
    <property type="match status" value="1"/>
</dbReference>
<protein>
    <recommendedName>
        <fullName evidence="1">Phosphoribosyltransferase domain-containing protein</fullName>
    </recommendedName>
</protein>
<dbReference type="Gene3D" id="3.40.50.2020">
    <property type="match status" value="1"/>
</dbReference>
<dbReference type="SUPFAM" id="SSF53271">
    <property type="entry name" value="PRTase-like"/>
    <property type="match status" value="1"/>
</dbReference>
<evidence type="ECO:0000313" key="3">
    <source>
        <dbReference type="Proteomes" id="UP000178857"/>
    </source>
</evidence>
<dbReference type="AlphaFoldDB" id="A0A1F7JC76"/>
<dbReference type="Gene3D" id="3.30.1310.20">
    <property type="entry name" value="PRTase-like"/>
    <property type="match status" value="1"/>
</dbReference>
<reference evidence="2 3" key="1">
    <citation type="journal article" date="2016" name="Nat. Commun.">
        <title>Thousands of microbial genomes shed light on interconnected biogeochemical processes in an aquifer system.</title>
        <authorList>
            <person name="Anantharaman K."/>
            <person name="Brown C.T."/>
            <person name="Hug L.A."/>
            <person name="Sharon I."/>
            <person name="Castelle C.J."/>
            <person name="Probst A.J."/>
            <person name="Thomas B.C."/>
            <person name="Singh A."/>
            <person name="Wilkins M.J."/>
            <person name="Karaoz U."/>
            <person name="Brodie E.L."/>
            <person name="Williams K.H."/>
            <person name="Hubbard S.S."/>
            <person name="Banfield J.F."/>
        </authorList>
    </citation>
    <scope>NUCLEOTIDE SEQUENCE [LARGE SCALE GENOMIC DNA]</scope>
</reference>
<accession>A0A1F7JC76</accession>
<dbReference type="Proteomes" id="UP000178857">
    <property type="component" value="Unassembled WGS sequence"/>
</dbReference>
<dbReference type="STRING" id="1802069.A2970_00975"/>
<name>A0A1F7JC76_9BACT</name>
<dbReference type="CDD" id="cd06223">
    <property type="entry name" value="PRTases_typeI"/>
    <property type="match status" value="1"/>
</dbReference>
<dbReference type="EMBL" id="MGAT01000003">
    <property type="protein sequence ID" value="OGK53227.1"/>
    <property type="molecule type" value="Genomic_DNA"/>
</dbReference>
<proteinExistence type="predicted"/>
<dbReference type="InterPro" id="IPR029057">
    <property type="entry name" value="PRTase-like"/>
</dbReference>